<sequence>MVWAYTTQALRNVCT</sequence>
<protein>
    <submittedName>
        <fullName evidence="1">Uncharacterized protein</fullName>
    </submittedName>
</protein>
<dbReference type="EMBL" id="GBRH01198813">
    <property type="protein sequence ID" value="JAD99082.1"/>
    <property type="molecule type" value="Transcribed_RNA"/>
</dbReference>
<organism evidence="1">
    <name type="scientific">Arundo donax</name>
    <name type="common">Giant reed</name>
    <name type="synonym">Donax arundinaceus</name>
    <dbReference type="NCBI Taxonomy" id="35708"/>
    <lineage>
        <taxon>Eukaryota</taxon>
        <taxon>Viridiplantae</taxon>
        <taxon>Streptophyta</taxon>
        <taxon>Embryophyta</taxon>
        <taxon>Tracheophyta</taxon>
        <taxon>Spermatophyta</taxon>
        <taxon>Magnoliopsida</taxon>
        <taxon>Liliopsida</taxon>
        <taxon>Poales</taxon>
        <taxon>Poaceae</taxon>
        <taxon>PACMAD clade</taxon>
        <taxon>Arundinoideae</taxon>
        <taxon>Arundineae</taxon>
        <taxon>Arundo</taxon>
    </lineage>
</organism>
<proteinExistence type="predicted"/>
<reference evidence="1" key="1">
    <citation type="submission" date="2014-09" db="EMBL/GenBank/DDBJ databases">
        <authorList>
            <person name="Magalhaes I.L.F."/>
            <person name="Oliveira U."/>
            <person name="Santos F.R."/>
            <person name="Vidigal T.H.D.A."/>
            <person name="Brescovit A.D."/>
            <person name="Santos A.J."/>
        </authorList>
    </citation>
    <scope>NUCLEOTIDE SEQUENCE</scope>
    <source>
        <tissue evidence="1">Shoot tissue taken approximately 20 cm above the soil surface</tissue>
    </source>
</reference>
<accession>A0A0A9ESU1</accession>
<reference evidence="1" key="2">
    <citation type="journal article" date="2015" name="Data Brief">
        <title>Shoot transcriptome of the giant reed, Arundo donax.</title>
        <authorList>
            <person name="Barrero R.A."/>
            <person name="Guerrero F.D."/>
            <person name="Moolhuijzen P."/>
            <person name="Goolsby J.A."/>
            <person name="Tidwell J."/>
            <person name="Bellgard S.E."/>
            <person name="Bellgard M.I."/>
        </authorList>
    </citation>
    <scope>NUCLEOTIDE SEQUENCE</scope>
    <source>
        <tissue evidence="1">Shoot tissue taken approximately 20 cm above the soil surface</tissue>
    </source>
</reference>
<evidence type="ECO:0000313" key="1">
    <source>
        <dbReference type="EMBL" id="JAD99082.1"/>
    </source>
</evidence>
<name>A0A0A9ESU1_ARUDO</name>